<keyword evidence="9" id="KW-1185">Reference proteome</keyword>
<evidence type="ECO:0000313" key="8">
    <source>
        <dbReference type="EMBL" id="KXN68705.1"/>
    </source>
</evidence>
<feature type="disulfide bond" description="Redox-active" evidence="6">
    <location>
        <begin position="30"/>
        <end position="33"/>
    </location>
</feature>
<dbReference type="PANTHER" id="PTHR10438:SF468">
    <property type="entry name" value="THIOREDOXIN-1-RELATED"/>
    <property type="match status" value="1"/>
</dbReference>
<dbReference type="OrthoDB" id="10263751at2759"/>
<evidence type="ECO:0000256" key="1">
    <source>
        <dbReference type="ARBA" id="ARBA00004496"/>
    </source>
</evidence>
<dbReference type="PIRSF" id="PIRSF000077">
    <property type="entry name" value="Thioredoxin"/>
    <property type="match status" value="1"/>
</dbReference>
<dbReference type="GO" id="GO:0110052">
    <property type="term" value="P:toxic metabolite repair"/>
    <property type="evidence" value="ECO:0007669"/>
    <property type="project" value="EnsemblFungi"/>
</dbReference>
<dbReference type="SUPFAM" id="SSF52833">
    <property type="entry name" value="Thioredoxin-like"/>
    <property type="match status" value="1"/>
</dbReference>
<evidence type="ECO:0000256" key="5">
    <source>
        <dbReference type="PIRNR" id="PIRNR000077"/>
    </source>
</evidence>
<dbReference type="InterPro" id="IPR013766">
    <property type="entry name" value="Thioredoxin_domain"/>
</dbReference>
<accession>A0A137P0X1</accession>
<dbReference type="PROSITE" id="PS00194">
    <property type="entry name" value="THIOREDOXIN_1"/>
    <property type="match status" value="1"/>
</dbReference>
<dbReference type="GO" id="GO:0015035">
    <property type="term" value="F:protein-disulfide reductase activity"/>
    <property type="evidence" value="ECO:0007669"/>
    <property type="project" value="EnsemblFungi"/>
</dbReference>
<feature type="domain" description="Thioredoxin" evidence="7">
    <location>
        <begin position="1"/>
        <end position="101"/>
    </location>
</feature>
<dbReference type="InterPro" id="IPR050620">
    <property type="entry name" value="Thioredoxin_H-type-like"/>
</dbReference>
<evidence type="ECO:0000256" key="2">
    <source>
        <dbReference type="ARBA" id="ARBA00022490"/>
    </source>
</evidence>
<dbReference type="Proteomes" id="UP000070444">
    <property type="component" value="Unassembled WGS sequence"/>
</dbReference>
<dbReference type="GO" id="GO:0042744">
    <property type="term" value="P:hydrogen peroxide catabolic process"/>
    <property type="evidence" value="ECO:0007669"/>
    <property type="project" value="EnsemblFungi"/>
</dbReference>
<dbReference type="GO" id="GO:0005737">
    <property type="term" value="C:cytoplasm"/>
    <property type="evidence" value="ECO:0007669"/>
    <property type="project" value="UniProtKB-SubCell"/>
</dbReference>
<organism evidence="8 9">
    <name type="scientific">Conidiobolus coronatus (strain ATCC 28846 / CBS 209.66 / NRRL 28638)</name>
    <name type="common">Delacroixia coronata</name>
    <dbReference type="NCBI Taxonomy" id="796925"/>
    <lineage>
        <taxon>Eukaryota</taxon>
        <taxon>Fungi</taxon>
        <taxon>Fungi incertae sedis</taxon>
        <taxon>Zoopagomycota</taxon>
        <taxon>Entomophthoromycotina</taxon>
        <taxon>Entomophthoromycetes</taxon>
        <taxon>Entomophthorales</taxon>
        <taxon>Ancylistaceae</taxon>
        <taxon>Conidiobolus</taxon>
    </lineage>
</organism>
<keyword evidence="2" id="KW-0963">Cytoplasm</keyword>
<dbReference type="GO" id="GO:0034614">
    <property type="term" value="P:cellular response to reactive oxygen species"/>
    <property type="evidence" value="ECO:0007669"/>
    <property type="project" value="EnsemblFungi"/>
</dbReference>
<proteinExistence type="inferred from homology"/>
<dbReference type="GO" id="GO:0016209">
    <property type="term" value="F:antioxidant activity"/>
    <property type="evidence" value="ECO:0007669"/>
    <property type="project" value="EnsemblFungi"/>
</dbReference>
<dbReference type="InterPro" id="IPR005746">
    <property type="entry name" value="Thioredoxin"/>
</dbReference>
<sequence length="101" mass="11443">MVEALESSEEFQEIIAEEELVVIKFFATWCGPCKAVAKKFEALANEHTDFRVIEVDVDEFPDVVEECEVTVMPTFKLFSNGEEVKEVTGTEMAKIQELFSS</sequence>
<dbReference type="GO" id="GO:0045454">
    <property type="term" value="P:cell redox homeostasis"/>
    <property type="evidence" value="ECO:0007669"/>
    <property type="project" value="EnsemblFungi"/>
</dbReference>
<gene>
    <name evidence="8" type="ORF">CONCODRAFT_8961</name>
</gene>
<dbReference type="PANTHER" id="PTHR10438">
    <property type="entry name" value="THIOREDOXIN"/>
    <property type="match status" value="1"/>
</dbReference>
<dbReference type="AlphaFoldDB" id="A0A137P0X1"/>
<dbReference type="GO" id="GO:0019379">
    <property type="term" value="P:sulfate assimilation, phosphoadenylyl sulfate reduction by phosphoadenylyl-sulfate reductase (thioredoxin)"/>
    <property type="evidence" value="ECO:0007669"/>
    <property type="project" value="EnsemblFungi"/>
</dbReference>
<comment type="similarity">
    <text evidence="4">Belongs to the thioredoxin family. Plant H-type subfamily.</text>
</comment>
<evidence type="ECO:0000256" key="3">
    <source>
        <dbReference type="ARBA" id="ARBA00023157"/>
    </source>
</evidence>
<dbReference type="InterPro" id="IPR017937">
    <property type="entry name" value="Thioredoxin_CS"/>
</dbReference>
<keyword evidence="6" id="KW-0676">Redox-active center</keyword>
<dbReference type="InterPro" id="IPR036249">
    <property type="entry name" value="Thioredoxin-like_sf"/>
</dbReference>
<evidence type="ECO:0000313" key="9">
    <source>
        <dbReference type="Proteomes" id="UP000070444"/>
    </source>
</evidence>
<dbReference type="Pfam" id="PF00085">
    <property type="entry name" value="Thioredoxin"/>
    <property type="match status" value="1"/>
</dbReference>
<dbReference type="STRING" id="796925.A0A137P0X1"/>
<evidence type="ECO:0000256" key="6">
    <source>
        <dbReference type="PIRSR" id="PIRSR000077-4"/>
    </source>
</evidence>
<dbReference type="PRINTS" id="PR00421">
    <property type="entry name" value="THIOREDOXIN"/>
</dbReference>
<evidence type="ECO:0000256" key="4">
    <source>
        <dbReference type="ARBA" id="ARBA00038353"/>
    </source>
</evidence>
<name>A0A137P0X1_CONC2</name>
<dbReference type="EMBL" id="KQ964564">
    <property type="protein sequence ID" value="KXN68705.1"/>
    <property type="molecule type" value="Genomic_DNA"/>
</dbReference>
<protein>
    <recommendedName>
        <fullName evidence="5">Thioredoxin</fullName>
    </recommendedName>
</protein>
<keyword evidence="3 6" id="KW-1015">Disulfide bond</keyword>
<dbReference type="CDD" id="cd02947">
    <property type="entry name" value="TRX_family"/>
    <property type="match status" value="1"/>
</dbReference>
<dbReference type="OMA" id="WCIPSVF"/>
<reference evidence="8 9" key="1">
    <citation type="journal article" date="2015" name="Genome Biol. Evol.">
        <title>Phylogenomic analyses indicate that early fungi evolved digesting cell walls of algal ancestors of land plants.</title>
        <authorList>
            <person name="Chang Y."/>
            <person name="Wang S."/>
            <person name="Sekimoto S."/>
            <person name="Aerts A.L."/>
            <person name="Choi C."/>
            <person name="Clum A."/>
            <person name="LaButti K.M."/>
            <person name="Lindquist E.A."/>
            <person name="Yee Ngan C."/>
            <person name="Ohm R.A."/>
            <person name="Salamov A.A."/>
            <person name="Grigoriev I.V."/>
            <person name="Spatafora J.W."/>
            <person name="Berbee M.L."/>
        </authorList>
    </citation>
    <scope>NUCLEOTIDE SEQUENCE [LARGE SCALE GENOMIC DNA]</scope>
    <source>
        <strain evidence="8 9">NRRL 28638</strain>
    </source>
</reference>
<dbReference type="Gene3D" id="3.40.30.10">
    <property type="entry name" value="Glutaredoxin"/>
    <property type="match status" value="1"/>
</dbReference>
<evidence type="ECO:0000259" key="7">
    <source>
        <dbReference type="PROSITE" id="PS51352"/>
    </source>
</evidence>
<comment type="subcellular location">
    <subcellularLocation>
        <location evidence="1">Cytoplasm</location>
    </subcellularLocation>
</comment>
<dbReference type="PROSITE" id="PS51352">
    <property type="entry name" value="THIOREDOXIN_2"/>
    <property type="match status" value="1"/>
</dbReference>